<evidence type="ECO:0000256" key="9">
    <source>
        <dbReference type="ARBA" id="ARBA00017290"/>
    </source>
</evidence>
<evidence type="ECO:0000256" key="13">
    <source>
        <dbReference type="ARBA" id="ARBA00022764"/>
    </source>
</evidence>
<dbReference type="EC" id="1.7.2.1" evidence="8"/>
<dbReference type="PROSITE" id="PS51257">
    <property type="entry name" value="PROKAR_LIPOPROTEIN"/>
    <property type="match status" value="1"/>
</dbReference>
<feature type="signal peptide" evidence="22">
    <location>
        <begin position="1"/>
        <end position="25"/>
    </location>
</feature>
<keyword evidence="17" id="KW-0534">Nitrate assimilation</keyword>
<keyword evidence="12" id="KW-0677">Repeat</keyword>
<dbReference type="InterPro" id="IPR011706">
    <property type="entry name" value="Cu-oxidase_C"/>
</dbReference>
<dbReference type="InterPro" id="IPR008972">
    <property type="entry name" value="Cupredoxin"/>
</dbReference>
<dbReference type="GO" id="GO:0005507">
    <property type="term" value="F:copper ion binding"/>
    <property type="evidence" value="ECO:0007669"/>
    <property type="project" value="InterPro"/>
</dbReference>
<feature type="binding site" description="type 1 copper site" evidence="20">
    <location>
        <position position="128"/>
    </location>
    <ligand>
        <name>Cu cation</name>
        <dbReference type="ChEBI" id="CHEBI:23378"/>
        <label>1</label>
    </ligand>
</feature>
<comment type="cofactor">
    <cofactor evidence="2 20">
        <name>Cu(2+)</name>
        <dbReference type="ChEBI" id="CHEBI:29036"/>
    </cofactor>
</comment>
<dbReference type="Gene3D" id="2.60.40.420">
    <property type="entry name" value="Cupredoxins - blue copper proteins"/>
    <property type="match status" value="2"/>
</dbReference>
<comment type="caution">
    <text evidence="26">The sequence shown here is derived from an EMBL/GenBank/DDBJ whole genome shotgun (WGS) entry which is preliminary data.</text>
</comment>
<evidence type="ECO:0000259" key="23">
    <source>
        <dbReference type="Pfam" id="PF00394"/>
    </source>
</evidence>
<feature type="domain" description="Plastocyanin-like" evidence="23">
    <location>
        <begin position="198"/>
        <end position="364"/>
    </location>
</feature>
<evidence type="ECO:0000256" key="15">
    <source>
        <dbReference type="ARBA" id="ARBA00023002"/>
    </source>
</evidence>
<accession>A0A9X3TUQ2</accession>
<dbReference type="PROSITE" id="PS00079">
    <property type="entry name" value="MULTICOPPER_OXIDASE1"/>
    <property type="match status" value="1"/>
</dbReference>
<dbReference type="GO" id="GO:0042128">
    <property type="term" value="P:nitrate assimilation"/>
    <property type="evidence" value="ECO:0007669"/>
    <property type="project" value="UniProtKB-KW"/>
</dbReference>
<feature type="region of interest" description="Disordered" evidence="21">
    <location>
        <begin position="224"/>
        <end position="262"/>
    </location>
</feature>
<dbReference type="GO" id="GO:0050421">
    <property type="term" value="F:nitrite reductase (NO-forming) activity"/>
    <property type="evidence" value="ECO:0007669"/>
    <property type="project" value="UniProtKB-EC"/>
</dbReference>
<evidence type="ECO:0000256" key="12">
    <source>
        <dbReference type="ARBA" id="ARBA00022737"/>
    </source>
</evidence>
<keyword evidence="13" id="KW-0574">Periplasm</keyword>
<comment type="subcellular location">
    <subcellularLocation>
        <location evidence="4">Periplasm</location>
    </subcellularLocation>
</comment>
<evidence type="ECO:0000256" key="20">
    <source>
        <dbReference type="PIRSR" id="PIRSR601287-1"/>
    </source>
</evidence>
<dbReference type="GO" id="GO:0042597">
    <property type="term" value="C:periplasmic space"/>
    <property type="evidence" value="ECO:0007669"/>
    <property type="project" value="UniProtKB-SubCell"/>
</dbReference>
<evidence type="ECO:0000313" key="26">
    <source>
        <dbReference type="EMBL" id="MDA5110966.1"/>
    </source>
</evidence>
<dbReference type="PANTHER" id="PTHR11709:SF394">
    <property type="entry name" value="FI03373P-RELATED"/>
    <property type="match status" value="1"/>
</dbReference>
<dbReference type="Proteomes" id="UP001151071">
    <property type="component" value="Unassembled WGS sequence"/>
</dbReference>
<dbReference type="InterPro" id="IPR033138">
    <property type="entry name" value="Cu_oxidase_CS"/>
</dbReference>
<dbReference type="RefSeq" id="WP_271141029.1">
    <property type="nucleotide sequence ID" value="NZ_JAPYYP010000054.1"/>
</dbReference>
<sequence length="558" mass="61239">MFNKKHTKRWIALPIVLTGALVLSACSNNTQQMKHQGHDMGNMTSTKPVGDQAKPMSASSESNMEVLTGNTFTLTAKESMLHLDDNTMKNVWTYNGTVPGPQLRVKQGETIKVVLKNELPEPVTIHWHGVPVPNNMDGIPGITQNAVKPGESFTYQFKVDVPGTYWYHSHQNGVVQVDKGLYGSLVVEPKDQQPVDKDYTLVLDEWMKNDSMAGMSHGGGHAGMNMTNSNSTSNSNSNTSHSNMNMGNSSNSHSNMNMGSSEMPMSDAEMMPLMYTIFSANGKTGSAIQPLKVKEGEKVRIRLVNAGFLSHKLNLQGHEYKIVATDGQPINNPPLVSGQLLNIAPGERYDIEFIANNPGSWLLEERSSNPGAKSLTVPIVYEGYENVAPKSEAGDLPLVDITKYGEAAKSNFSLDDKYDVEYTMDLNTEMSNGEMAFTINGKTYPNTPPLNVKKGDLVKVKLVNKSPKDLHPMHLHGHFFQVLSKNGKPVSGSPLVKDTLNLLPGEEYVVAFKADNPGNWMFHCHDLGHAAQGMMSEVKYAGFKPDFTIDPTVNNMPE</sequence>
<evidence type="ECO:0000256" key="7">
    <source>
        <dbReference type="ARBA" id="ARBA00011233"/>
    </source>
</evidence>
<evidence type="ECO:0000256" key="8">
    <source>
        <dbReference type="ARBA" id="ARBA00011882"/>
    </source>
</evidence>
<evidence type="ECO:0000256" key="22">
    <source>
        <dbReference type="SAM" id="SignalP"/>
    </source>
</evidence>
<dbReference type="InterPro" id="IPR001287">
    <property type="entry name" value="NO2-reductase_Cu"/>
</dbReference>
<evidence type="ECO:0000256" key="17">
    <source>
        <dbReference type="ARBA" id="ARBA00023063"/>
    </source>
</evidence>
<dbReference type="CDD" id="cd13861">
    <property type="entry name" value="CuRO_1_CumA_like"/>
    <property type="match status" value="1"/>
</dbReference>
<dbReference type="AlphaFoldDB" id="A0A9X3TUQ2"/>
<reference evidence="26" key="1">
    <citation type="submission" date="2022-12" db="EMBL/GenBank/DDBJ databases">
        <title>Draft genome sequence of the thermophilic strain Brevibacillus thermoruber HT42, isolated from Los Humeros, Puebla, Mexico, with biotechnological potential.</title>
        <authorList>
            <person name="Lara Sanchez J."/>
            <person name="Solis Palacios R."/>
            <person name="Bustos Baena A.S."/>
            <person name="Ruz Baez A.E."/>
            <person name="Espinosa Luna G."/>
            <person name="Oliart Ros R.M."/>
        </authorList>
    </citation>
    <scope>NUCLEOTIDE SEQUENCE</scope>
    <source>
        <strain evidence="26">HT42</strain>
    </source>
</reference>
<evidence type="ECO:0000256" key="18">
    <source>
        <dbReference type="ARBA" id="ARBA00032356"/>
    </source>
</evidence>
<name>A0A9X3TUQ2_9BACL</name>
<keyword evidence="27" id="KW-1185">Reference proteome</keyword>
<dbReference type="InterPro" id="IPR001117">
    <property type="entry name" value="Cu-oxidase_2nd"/>
</dbReference>
<dbReference type="Pfam" id="PF00394">
    <property type="entry name" value="Cu-oxidase"/>
    <property type="match status" value="1"/>
</dbReference>
<evidence type="ECO:0000256" key="4">
    <source>
        <dbReference type="ARBA" id="ARBA00004418"/>
    </source>
</evidence>
<keyword evidence="10" id="KW-0285">Flavoprotein</keyword>
<evidence type="ECO:0000256" key="6">
    <source>
        <dbReference type="ARBA" id="ARBA00010609"/>
    </source>
</evidence>
<proteinExistence type="inferred from homology"/>
<comment type="catalytic activity">
    <reaction evidence="19">
        <text>nitric oxide + Fe(III)-[cytochrome c] + H2O = Fe(II)-[cytochrome c] + nitrite + 2 H(+)</text>
        <dbReference type="Rhea" id="RHEA:15233"/>
        <dbReference type="Rhea" id="RHEA-COMP:10350"/>
        <dbReference type="Rhea" id="RHEA-COMP:14399"/>
        <dbReference type="ChEBI" id="CHEBI:15377"/>
        <dbReference type="ChEBI" id="CHEBI:15378"/>
        <dbReference type="ChEBI" id="CHEBI:16301"/>
        <dbReference type="ChEBI" id="CHEBI:16480"/>
        <dbReference type="ChEBI" id="CHEBI:29033"/>
        <dbReference type="ChEBI" id="CHEBI:29034"/>
        <dbReference type="EC" id="1.7.2.1"/>
    </reaction>
</comment>
<keyword evidence="14" id="KW-0274">FAD</keyword>
<evidence type="ECO:0000313" key="27">
    <source>
        <dbReference type="Proteomes" id="UP001151071"/>
    </source>
</evidence>
<dbReference type="PROSITE" id="PS00080">
    <property type="entry name" value="MULTICOPPER_OXIDASE2"/>
    <property type="match status" value="1"/>
</dbReference>
<dbReference type="Pfam" id="PF07731">
    <property type="entry name" value="Cu-oxidase_2"/>
    <property type="match status" value="1"/>
</dbReference>
<dbReference type="PANTHER" id="PTHR11709">
    <property type="entry name" value="MULTI-COPPER OXIDASE"/>
    <property type="match status" value="1"/>
</dbReference>
<evidence type="ECO:0000259" key="25">
    <source>
        <dbReference type="Pfam" id="PF07732"/>
    </source>
</evidence>
<organism evidence="26 27">
    <name type="scientific">Brevibacillus thermoruber</name>
    <dbReference type="NCBI Taxonomy" id="33942"/>
    <lineage>
        <taxon>Bacteria</taxon>
        <taxon>Bacillati</taxon>
        <taxon>Bacillota</taxon>
        <taxon>Bacilli</taxon>
        <taxon>Bacillales</taxon>
        <taxon>Paenibacillaceae</taxon>
        <taxon>Brevibacillus</taxon>
    </lineage>
</organism>
<dbReference type="InterPro" id="IPR011707">
    <property type="entry name" value="Cu-oxidase-like_N"/>
</dbReference>
<comment type="subunit">
    <text evidence="7">Homotrimer.</text>
</comment>
<keyword evidence="16 20" id="KW-0186">Copper</keyword>
<dbReference type="Pfam" id="PF07732">
    <property type="entry name" value="Cu-oxidase_3"/>
    <property type="match status" value="1"/>
</dbReference>
<evidence type="ECO:0000256" key="5">
    <source>
        <dbReference type="ARBA" id="ARBA00005127"/>
    </source>
</evidence>
<protein>
    <recommendedName>
        <fullName evidence="9">Copper-containing nitrite reductase</fullName>
        <ecNumber evidence="8">1.7.2.1</ecNumber>
    </recommendedName>
    <alternativeName>
        <fullName evidence="18">Cu-NIR</fullName>
    </alternativeName>
</protein>
<dbReference type="EMBL" id="JAPYYP010000054">
    <property type="protein sequence ID" value="MDA5110966.1"/>
    <property type="molecule type" value="Genomic_DNA"/>
</dbReference>
<dbReference type="SUPFAM" id="SSF49503">
    <property type="entry name" value="Cupredoxins"/>
    <property type="match status" value="3"/>
</dbReference>
<evidence type="ECO:0000256" key="2">
    <source>
        <dbReference type="ARBA" id="ARBA00001973"/>
    </source>
</evidence>
<comment type="pathway">
    <text evidence="5">Nitrogen metabolism; nitrate reduction (denitrification); dinitrogen from nitrate: step 2/4.</text>
</comment>
<evidence type="ECO:0000256" key="16">
    <source>
        <dbReference type="ARBA" id="ARBA00023008"/>
    </source>
</evidence>
<comment type="similarity">
    <text evidence="6">Belongs to the multicopper oxidase family.</text>
</comment>
<feature type="domain" description="Plastocyanin-like" evidence="25">
    <location>
        <begin position="78"/>
        <end position="191"/>
    </location>
</feature>
<dbReference type="InterPro" id="IPR002355">
    <property type="entry name" value="Cu_oxidase_Cu_BS"/>
</dbReference>
<feature type="domain" description="Plastocyanin-like" evidence="24">
    <location>
        <begin position="429"/>
        <end position="539"/>
    </location>
</feature>
<evidence type="ECO:0000256" key="14">
    <source>
        <dbReference type="ARBA" id="ARBA00022827"/>
    </source>
</evidence>
<evidence type="ECO:0000256" key="19">
    <source>
        <dbReference type="ARBA" id="ARBA00049340"/>
    </source>
</evidence>
<comment type="cofactor">
    <cofactor evidence="1 20">
        <name>Cu(+)</name>
        <dbReference type="ChEBI" id="CHEBI:49552"/>
    </cofactor>
</comment>
<comment type="cofactor">
    <cofactor evidence="3">
        <name>FAD</name>
        <dbReference type="ChEBI" id="CHEBI:57692"/>
    </cofactor>
</comment>
<dbReference type="CDD" id="cd04202">
    <property type="entry name" value="CuRO_D2_2dMcoN_like"/>
    <property type="match status" value="2"/>
</dbReference>
<gene>
    <name evidence="26" type="ORF">O3V59_21765</name>
</gene>
<evidence type="ECO:0000256" key="10">
    <source>
        <dbReference type="ARBA" id="ARBA00022630"/>
    </source>
</evidence>
<keyword evidence="22" id="KW-0732">Signal</keyword>
<evidence type="ECO:0000256" key="21">
    <source>
        <dbReference type="SAM" id="MobiDB-lite"/>
    </source>
</evidence>
<keyword evidence="11 20" id="KW-0479">Metal-binding</keyword>
<dbReference type="InterPro" id="IPR045087">
    <property type="entry name" value="Cu-oxidase_fam"/>
</dbReference>
<evidence type="ECO:0000256" key="3">
    <source>
        <dbReference type="ARBA" id="ARBA00001974"/>
    </source>
</evidence>
<feature type="compositionally biased region" description="Low complexity" evidence="21">
    <location>
        <begin position="224"/>
        <end position="261"/>
    </location>
</feature>
<evidence type="ECO:0000256" key="1">
    <source>
        <dbReference type="ARBA" id="ARBA00001960"/>
    </source>
</evidence>
<keyword evidence="15" id="KW-0560">Oxidoreductase</keyword>
<feature type="chain" id="PRO_5040804800" description="Copper-containing nitrite reductase" evidence="22">
    <location>
        <begin position="26"/>
        <end position="558"/>
    </location>
</feature>
<evidence type="ECO:0000256" key="11">
    <source>
        <dbReference type="ARBA" id="ARBA00022723"/>
    </source>
</evidence>
<dbReference type="PRINTS" id="PR00695">
    <property type="entry name" value="CUNO2RDTASE"/>
</dbReference>
<evidence type="ECO:0000259" key="24">
    <source>
        <dbReference type="Pfam" id="PF07731"/>
    </source>
</evidence>
<feature type="binding site" description="type 1 copper site" evidence="20">
    <location>
        <position position="168"/>
    </location>
    <ligand>
        <name>Cu cation</name>
        <dbReference type="ChEBI" id="CHEBI:23378"/>
        <label>1</label>
    </ligand>
</feature>